<gene>
    <name evidence="1" type="ORF">SAMN05216262_101161</name>
</gene>
<dbReference type="SUPFAM" id="SSF53850">
    <property type="entry name" value="Periplasmic binding protein-like II"/>
    <property type="match status" value="1"/>
</dbReference>
<dbReference type="STRING" id="641665.GCA_002104455_00542"/>
<organism evidence="1 2">
    <name type="scientific">Colwellia chukchiensis</name>
    <dbReference type="NCBI Taxonomy" id="641665"/>
    <lineage>
        <taxon>Bacteria</taxon>
        <taxon>Pseudomonadati</taxon>
        <taxon>Pseudomonadota</taxon>
        <taxon>Gammaproteobacteria</taxon>
        <taxon>Alteromonadales</taxon>
        <taxon>Colwelliaceae</taxon>
        <taxon>Colwellia</taxon>
    </lineage>
</organism>
<dbReference type="RefSeq" id="WP_085282959.1">
    <property type="nucleotide sequence ID" value="NZ_FOBI01000001.1"/>
</dbReference>
<protein>
    <submittedName>
        <fullName evidence="1">Uncharacterized protein</fullName>
    </submittedName>
</protein>
<dbReference type="OrthoDB" id="6291620at2"/>
<dbReference type="AlphaFoldDB" id="A0A1H7GDP2"/>
<evidence type="ECO:0000313" key="1">
    <source>
        <dbReference type="EMBL" id="SEK36154.1"/>
    </source>
</evidence>
<proteinExistence type="predicted"/>
<evidence type="ECO:0000313" key="2">
    <source>
        <dbReference type="Proteomes" id="UP000199297"/>
    </source>
</evidence>
<keyword evidence="2" id="KW-1185">Reference proteome</keyword>
<accession>A0A1H7GDP2</accession>
<sequence length="170" mass="19434">MLIIYNGHLFFSERTGSEIGFGKEILDICLEQTTYQAQYKTLPIKRTHVYMQTGEIDISVYSYKAERNDSLYYASEVLFSSAYVLASKKDNKLKINSFTDLEPLVIGHLPGLAHTPELLKIIEQKNFLIKLPRGKVLKPCLASYWQPRSALMSCQIQKKPCFGTPSNLEY</sequence>
<name>A0A1H7GDP2_9GAMM</name>
<reference evidence="2" key="1">
    <citation type="submission" date="2016-10" db="EMBL/GenBank/DDBJ databases">
        <authorList>
            <person name="Varghese N."/>
            <person name="Submissions S."/>
        </authorList>
    </citation>
    <scope>NUCLEOTIDE SEQUENCE [LARGE SCALE GENOMIC DNA]</scope>
    <source>
        <strain evidence="2">CGMCC 1.9127</strain>
    </source>
</reference>
<dbReference type="EMBL" id="FOBI01000001">
    <property type="protein sequence ID" value="SEK36154.1"/>
    <property type="molecule type" value="Genomic_DNA"/>
</dbReference>
<dbReference type="Proteomes" id="UP000199297">
    <property type="component" value="Unassembled WGS sequence"/>
</dbReference>
<dbReference type="Gene3D" id="3.40.190.10">
    <property type="entry name" value="Periplasmic binding protein-like II"/>
    <property type="match status" value="2"/>
</dbReference>